<dbReference type="GO" id="GO:0016747">
    <property type="term" value="F:acyltransferase activity, transferring groups other than amino-acyl groups"/>
    <property type="evidence" value="ECO:0007669"/>
    <property type="project" value="InterPro"/>
</dbReference>
<organism evidence="2 3">
    <name type="scientific">Bianquea renquensis</name>
    <dbReference type="NCBI Taxonomy" id="2763661"/>
    <lineage>
        <taxon>Bacteria</taxon>
        <taxon>Bacillati</taxon>
        <taxon>Bacillota</taxon>
        <taxon>Clostridia</taxon>
        <taxon>Eubacteriales</taxon>
        <taxon>Bianqueaceae</taxon>
        <taxon>Bianquea</taxon>
    </lineage>
</organism>
<dbReference type="InterPro" id="IPR016181">
    <property type="entry name" value="Acyl_CoA_acyltransferase"/>
</dbReference>
<dbReference type="InterPro" id="IPR000182">
    <property type="entry name" value="GNAT_dom"/>
</dbReference>
<protein>
    <submittedName>
        <fullName evidence="2">GNAT family N-acetyltransferase</fullName>
    </submittedName>
</protein>
<keyword evidence="3" id="KW-1185">Reference proteome</keyword>
<evidence type="ECO:0000259" key="1">
    <source>
        <dbReference type="PROSITE" id="PS51186"/>
    </source>
</evidence>
<dbReference type="AlphaFoldDB" id="A0A926DS68"/>
<dbReference type="EMBL" id="JACRSQ010000019">
    <property type="protein sequence ID" value="MBC8544285.1"/>
    <property type="molecule type" value="Genomic_DNA"/>
</dbReference>
<dbReference type="Pfam" id="PF00583">
    <property type="entry name" value="Acetyltransf_1"/>
    <property type="match status" value="1"/>
</dbReference>
<gene>
    <name evidence="2" type="ORF">H8730_12125</name>
</gene>
<name>A0A926DS68_9FIRM</name>
<accession>A0A926DS68</accession>
<dbReference type="PROSITE" id="PS51186">
    <property type="entry name" value="GNAT"/>
    <property type="match status" value="1"/>
</dbReference>
<evidence type="ECO:0000313" key="2">
    <source>
        <dbReference type="EMBL" id="MBC8544285.1"/>
    </source>
</evidence>
<evidence type="ECO:0000313" key="3">
    <source>
        <dbReference type="Proteomes" id="UP000657006"/>
    </source>
</evidence>
<dbReference type="RefSeq" id="WP_177715585.1">
    <property type="nucleotide sequence ID" value="NZ_JACRSQ010000019.1"/>
</dbReference>
<feature type="domain" description="N-acetyltransferase" evidence="1">
    <location>
        <begin position="3"/>
        <end position="196"/>
    </location>
</feature>
<dbReference type="SUPFAM" id="SSF55729">
    <property type="entry name" value="Acyl-CoA N-acyltransferases (Nat)"/>
    <property type="match status" value="1"/>
</dbReference>
<proteinExistence type="predicted"/>
<dbReference type="Gene3D" id="3.40.630.30">
    <property type="match status" value="1"/>
</dbReference>
<dbReference type="Proteomes" id="UP000657006">
    <property type="component" value="Unassembled WGS sequence"/>
</dbReference>
<comment type="caution">
    <text evidence="2">The sequence shown here is derived from an EMBL/GenBank/DDBJ whole genome shotgun (WGS) entry which is preliminary data.</text>
</comment>
<sequence>MNIEIRKLIPDLAEEYVHFFDVTPHDDNIDEHKCYCVTWRSDDSYTSHGDHWFPTREERRERALHFVRSGSLQGYLAYGGNQIVGWCNTNANCQLCIKYLRSFWPIEEYPADIKVKSIFCFVIAPEMQRKGVATKLVERVCRDAADEGFDFVEAYVNKKFVETDHDFRGPLDMYLKCGFDKYAQREDRVTVRKALK</sequence>
<dbReference type="CDD" id="cd04301">
    <property type="entry name" value="NAT_SF"/>
    <property type="match status" value="1"/>
</dbReference>
<reference evidence="2" key="1">
    <citation type="submission" date="2020-08" db="EMBL/GenBank/DDBJ databases">
        <title>Genome public.</title>
        <authorList>
            <person name="Liu C."/>
            <person name="Sun Q."/>
        </authorList>
    </citation>
    <scope>NUCLEOTIDE SEQUENCE</scope>
    <source>
        <strain evidence="2">NSJ-32</strain>
    </source>
</reference>